<dbReference type="Proteomes" id="UP000016960">
    <property type="component" value="Unassembled WGS sequence"/>
</dbReference>
<reference evidence="2 3" key="1">
    <citation type="submission" date="2013-05" db="EMBL/GenBank/DDBJ databases">
        <title>Draft genome sequence of Rubidibacter lacunae KORDI 51-2.</title>
        <authorList>
            <person name="Choi D.H."/>
            <person name="Noh J.H."/>
            <person name="Kwon K.-K."/>
            <person name="Lee J.-H."/>
            <person name="Ryu J.-Y."/>
        </authorList>
    </citation>
    <scope>NUCLEOTIDE SEQUENCE [LARGE SCALE GENOMIC DNA]</scope>
    <source>
        <strain evidence="2 3">KORDI 51-2</strain>
    </source>
</reference>
<evidence type="ECO:0000256" key="1">
    <source>
        <dbReference type="SAM" id="SignalP"/>
    </source>
</evidence>
<evidence type="ECO:0000313" key="3">
    <source>
        <dbReference type="Proteomes" id="UP000016960"/>
    </source>
</evidence>
<feature type="chain" id="PRO_5004658857" evidence="1">
    <location>
        <begin position="29"/>
        <end position="139"/>
    </location>
</feature>
<dbReference type="InParanoid" id="U5DE04"/>
<feature type="signal peptide" evidence="1">
    <location>
        <begin position="1"/>
        <end position="28"/>
    </location>
</feature>
<organism evidence="2 3">
    <name type="scientific">Rubidibacter lacunae KORDI 51-2</name>
    <dbReference type="NCBI Taxonomy" id="582515"/>
    <lineage>
        <taxon>Bacteria</taxon>
        <taxon>Bacillati</taxon>
        <taxon>Cyanobacteriota</taxon>
        <taxon>Cyanophyceae</taxon>
        <taxon>Oscillatoriophycideae</taxon>
        <taxon>Chroococcales</taxon>
        <taxon>Aphanothecaceae</taxon>
        <taxon>Rubidibacter</taxon>
    </lineage>
</organism>
<keyword evidence="1" id="KW-0732">Signal</keyword>
<dbReference type="AlphaFoldDB" id="U5DE04"/>
<proteinExistence type="predicted"/>
<gene>
    <name evidence="2" type="ORF">KR51_00005860</name>
</gene>
<comment type="caution">
    <text evidence="2">The sequence shown here is derived from an EMBL/GenBank/DDBJ whole genome shotgun (WGS) entry which is preliminary data.</text>
</comment>
<dbReference type="EMBL" id="ASSJ01000008">
    <property type="protein sequence ID" value="ERN42738.1"/>
    <property type="molecule type" value="Genomic_DNA"/>
</dbReference>
<accession>U5DE04</accession>
<sequence>MVAIFRSAFASVATLLALGLGMTAPANAQPVTYDLDSNPYDLRPIIPRRASVVAVDETSVMLAFNGQDKTELFSIDRVEAAVLEPGMIIYEADERLYVDAARTPISPVEVLVLEGSVLVKPAFEPPPRPEVQPPVRALW</sequence>
<dbReference type="RefSeq" id="WP_022604532.1">
    <property type="nucleotide sequence ID" value="NZ_ASSJ01000008.1"/>
</dbReference>
<evidence type="ECO:0000313" key="2">
    <source>
        <dbReference type="EMBL" id="ERN42738.1"/>
    </source>
</evidence>
<name>U5DE04_9CHRO</name>
<keyword evidence="3" id="KW-1185">Reference proteome</keyword>
<protein>
    <submittedName>
        <fullName evidence="2">Uncharacterized protein</fullName>
    </submittedName>
</protein>